<reference evidence="2" key="1">
    <citation type="submission" date="2022-10" db="EMBL/GenBank/DDBJ databases">
        <title>The complete genomes of actinobacterial strains from the NBC collection.</title>
        <authorList>
            <person name="Joergensen T.S."/>
            <person name="Alvarez Arevalo M."/>
            <person name="Sterndorff E.B."/>
            <person name="Faurdal D."/>
            <person name="Vuksanovic O."/>
            <person name="Mourched A.-S."/>
            <person name="Charusanti P."/>
            <person name="Shaw S."/>
            <person name="Blin K."/>
            <person name="Weber T."/>
        </authorList>
    </citation>
    <scope>NUCLEOTIDE SEQUENCE</scope>
    <source>
        <strain evidence="2">NBC_00049</strain>
    </source>
</reference>
<feature type="region of interest" description="Disordered" evidence="1">
    <location>
        <begin position="251"/>
        <end position="270"/>
    </location>
</feature>
<gene>
    <name evidence="2" type="ORF">OG327_31530</name>
</gene>
<dbReference type="EMBL" id="CP108264">
    <property type="protein sequence ID" value="WTU77496.1"/>
    <property type="molecule type" value="Genomic_DNA"/>
</dbReference>
<name>A0AAU2JZY3_9ACTN</name>
<proteinExistence type="predicted"/>
<sequence length="270" mass="30125">MTQEDSLLPFEQETLRRSRAVTACLEKFTAELAPRLGGAWSHQVLPTPYRWSHADDRLWEMEEGVLWRALHRDGDHQRARAFLTHAHGLQLYVMQRPHRPTEFLVGTLLPAGVYEYDTTPHPQAVSVPGDPARAAAAVRRRLLPYYRLASMRIASGTRFKQAQRVVIGRSTDGRPIADVRTPRAVRALLHEDGRWHLDPGTGLCVTATDSPQASEVLVQDAADRLRGLGFEAIVNDQHPLELYFRSQYPPSPAPVAGLPSTPSGNPGRAR</sequence>
<organism evidence="2">
    <name type="scientific">Streptomyces sp. NBC_00049</name>
    <dbReference type="NCBI Taxonomy" id="2903617"/>
    <lineage>
        <taxon>Bacteria</taxon>
        <taxon>Bacillati</taxon>
        <taxon>Actinomycetota</taxon>
        <taxon>Actinomycetes</taxon>
        <taxon>Kitasatosporales</taxon>
        <taxon>Streptomycetaceae</taxon>
        <taxon>Streptomyces</taxon>
    </lineage>
</organism>
<dbReference type="AlphaFoldDB" id="A0AAU2JZY3"/>
<evidence type="ECO:0000256" key="1">
    <source>
        <dbReference type="SAM" id="MobiDB-lite"/>
    </source>
</evidence>
<accession>A0AAU2JZY3</accession>
<protein>
    <submittedName>
        <fullName evidence="2">Uncharacterized protein</fullName>
    </submittedName>
</protein>
<evidence type="ECO:0000313" key="2">
    <source>
        <dbReference type="EMBL" id="WTU77496.1"/>
    </source>
</evidence>